<dbReference type="EMBL" id="JAWDJW010000121">
    <property type="protein sequence ID" value="KAK3081584.1"/>
    <property type="molecule type" value="Genomic_DNA"/>
</dbReference>
<reference evidence="1" key="1">
    <citation type="submission" date="2024-09" db="EMBL/GenBank/DDBJ databases">
        <title>Black Yeasts Isolated from many extreme environments.</title>
        <authorList>
            <person name="Coleine C."/>
            <person name="Stajich J.E."/>
            <person name="Selbmann L."/>
        </authorList>
    </citation>
    <scope>NUCLEOTIDE SEQUENCE</scope>
    <source>
        <strain evidence="1">CCFEE 5737</strain>
    </source>
</reference>
<gene>
    <name evidence="1" type="ORF">LTS18_005103</name>
</gene>
<name>A0ACC3DXM6_9PEZI</name>
<organism evidence="1 2">
    <name type="scientific">Coniosporium uncinatum</name>
    <dbReference type="NCBI Taxonomy" id="93489"/>
    <lineage>
        <taxon>Eukaryota</taxon>
        <taxon>Fungi</taxon>
        <taxon>Dikarya</taxon>
        <taxon>Ascomycota</taxon>
        <taxon>Pezizomycotina</taxon>
        <taxon>Dothideomycetes</taxon>
        <taxon>Dothideomycetes incertae sedis</taxon>
        <taxon>Coniosporium</taxon>
    </lineage>
</organism>
<comment type="caution">
    <text evidence="1">The sequence shown here is derived from an EMBL/GenBank/DDBJ whole genome shotgun (WGS) entry which is preliminary data.</text>
</comment>
<protein>
    <submittedName>
        <fullName evidence="1">Uncharacterized protein</fullName>
    </submittedName>
</protein>
<evidence type="ECO:0000313" key="2">
    <source>
        <dbReference type="Proteomes" id="UP001186974"/>
    </source>
</evidence>
<proteinExistence type="predicted"/>
<accession>A0ACC3DXM6</accession>
<sequence>MAEQMGAEHKFDLTSDVTHLVIGSVDTPKYRYVAKERPDVTVVVPGFVEAVRDEWVKGEDVDVAALEKKYKAPTFLGLRICVTGFEDVGKRDEMQETITSLGAEFHRDLTKRVTHLVAARPKGKKYEYGCQWNIAVISVEWLWDSVERGMVLDETLYNPSTPQEERGKGAWNRAAPAPVTPGKRARQDEGHAEPQDGQRRKLRRTASAKLGGQHSNIWADITTGGGASPGPEPAQDSEHDGTRRVSKSSPGLRRGSFRPTSSREQLSRSLALGIQKQEDDLPAQAQGLFQGRIVFTHGFSGQKSKILHEHLAANGAHLVTAPEGLEDYPTETISQGFLVLPHDAEASSLPPLPFISEKLTKTTELWLERFLRTGVELMGARIPAVYVDWLYECLRTGEKQPFESYNLKAPAHQEAAAESPKTVATIPKQIVKNIQKKAEPKPQRRGPFQDDVEDAADNKLSPDNVPPNDPPQNDEPLPADDDTSPLQDLDPNSPRKQSQPEPARDAETEEAGNDSARPHASNPSGLADSIAALLAQKQASRSLSGTSLREDDDGRKSRRKRGLLGRAQSSASNPLDAAELSREGSIDTSVTRPSQQQLDNSLAAPAPKKPAAAAAKGMNLGVFNPSQTLVYEDPEAQKQREGLIRKMGGTVDEEPRGRVMSIGAVKDARDEQTGVGQRLRRRARG</sequence>
<dbReference type="Proteomes" id="UP001186974">
    <property type="component" value="Unassembled WGS sequence"/>
</dbReference>
<evidence type="ECO:0000313" key="1">
    <source>
        <dbReference type="EMBL" id="KAK3081584.1"/>
    </source>
</evidence>
<keyword evidence="2" id="KW-1185">Reference proteome</keyword>